<organism evidence="2">
    <name type="scientific">Strongyloides stercoralis</name>
    <name type="common">Threadworm</name>
    <dbReference type="NCBI Taxonomy" id="6248"/>
    <lineage>
        <taxon>Eukaryota</taxon>
        <taxon>Metazoa</taxon>
        <taxon>Ecdysozoa</taxon>
        <taxon>Nematoda</taxon>
        <taxon>Chromadorea</taxon>
        <taxon>Rhabditida</taxon>
        <taxon>Tylenchina</taxon>
        <taxon>Panagrolaimomorpha</taxon>
        <taxon>Strongyloidoidea</taxon>
        <taxon>Strongyloididae</taxon>
        <taxon>Strongyloides</taxon>
    </lineage>
</organism>
<reference evidence="2" key="1">
    <citation type="submission" date="2015-08" db="UniProtKB">
        <authorList>
            <consortium name="WormBaseParasite"/>
        </authorList>
    </citation>
    <scope>IDENTIFICATION</scope>
</reference>
<proteinExistence type="predicted"/>
<dbReference type="AlphaFoldDB" id="A0A0K0EJF5"/>
<name>A0A0K0EJF5_STRER</name>
<dbReference type="WBParaSite" id="TCONS_00007992.p1">
    <property type="protein sequence ID" value="TCONS_00007992.p1"/>
    <property type="gene ID" value="XLOC_005999"/>
</dbReference>
<keyword evidence="1" id="KW-1185">Reference proteome</keyword>
<protein>
    <submittedName>
        <fullName evidence="2 3">Uncharacterized protein</fullName>
    </submittedName>
</protein>
<dbReference type="WBParaSite" id="SSTP_0000960100.1">
    <property type="protein sequence ID" value="SSTP_0000960100.1"/>
    <property type="gene ID" value="SSTP_0000960100"/>
</dbReference>
<evidence type="ECO:0000313" key="2">
    <source>
        <dbReference type="WBParaSite" id="SSTP_0000960100.1"/>
    </source>
</evidence>
<accession>A0A0K0EJF5</accession>
<evidence type="ECO:0000313" key="1">
    <source>
        <dbReference type="Proteomes" id="UP000035681"/>
    </source>
</evidence>
<evidence type="ECO:0000313" key="3">
    <source>
        <dbReference type="WBParaSite" id="TCONS_00007992.p1"/>
    </source>
</evidence>
<sequence length="247" mass="28729">MTNKNGTIDTAMENVNGITVDMECDNCIEEDTDNSTNQITLKDSYLYQLLMNMTKNKDFIFKELNDITLSDIENIKTFPDFISQYKNVIQSIAFLKYDNIGFVHEAVLEKEKFDNHEILKKHNLLVREKKILTEELKMYDIVNNDAFKFYKTLVKELNLNDDEISNKIECNPETFSATELIKILQEHLDERKSSVNTLEISETYLSTLKSFYEGRIAANSEKKAVNCQIKKLIRNYSKSLKISSKDK</sequence>
<dbReference type="Proteomes" id="UP000035681">
    <property type="component" value="Unplaced"/>
</dbReference>